<evidence type="ECO:0000256" key="1">
    <source>
        <dbReference type="ARBA" id="ARBA00004448"/>
    </source>
</evidence>
<dbReference type="Pfam" id="PF00153">
    <property type="entry name" value="Mito_carr"/>
    <property type="match status" value="3"/>
</dbReference>
<dbReference type="SUPFAM" id="SSF103506">
    <property type="entry name" value="Mitochondrial carrier"/>
    <property type="match status" value="1"/>
</dbReference>
<keyword evidence="5" id="KW-0677">Repeat</keyword>
<feature type="repeat" description="Solcar" evidence="10">
    <location>
        <begin position="353"/>
        <end position="437"/>
    </location>
</feature>
<proteinExistence type="inferred from homology"/>
<name>A0ABD3SSS2_9STRA</name>
<evidence type="ECO:0000256" key="3">
    <source>
        <dbReference type="ARBA" id="ARBA00022448"/>
    </source>
</evidence>
<evidence type="ECO:0000256" key="9">
    <source>
        <dbReference type="ARBA" id="ARBA00023136"/>
    </source>
</evidence>
<gene>
    <name evidence="11" type="ORF">ACHAXA_003130</name>
</gene>
<evidence type="ECO:0000256" key="8">
    <source>
        <dbReference type="ARBA" id="ARBA00023128"/>
    </source>
</evidence>
<dbReference type="Proteomes" id="UP001530377">
    <property type="component" value="Unassembled WGS sequence"/>
</dbReference>
<evidence type="ECO:0000256" key="5">
    <source>
        <dbReference type="ARBA" id="ARBA00022737"/>
    </source>
</evidence>
<dbReference type="InterPro" id="IPR018108">
    <property type="entry name" value="MCP_transmembrane"/>
</dbReference>
<evidence type="ECO:0000256" key="4">
    <source>
        <dbReference type="ARBA" id="ARBA00022692"/>
    </source>
</evidence>
<dbReference type="EMBL" id="JALLPB020000004">
    <property type="protein sequence ID" value="KAL3827396.1"/>
    <property type="molecule type" value="Genomic_DNA"/>
</dbReference>
<evidence type="ECO:0000256" key="2">
    <source>
        <dbReference type="ARBA" id="ARBA00006375"/>
    </source>
</evidence>
<organism evidence="11 12">
    <name type="scientific">Cyclostephanos tholiformis</name>
    <dbReference type="NCBI Taxonomy" id="382380"/>
    <lineage>
        <taxon>Eukaryota</taxon>
        <taxon>Sar</taxon>
        <taxon>Stramenopiles</taxon>
        <taxon>Ochrophyta</taxon>
        <taxon>Bacillariophyta</taxon>
        <taxon>Coscinodiscophyceae</taxon>
        <taxon>Thalassiosirophycidae</taxon>
        <taxon>Stephanodiscales</taxon>
        <taxon>Stephanodiscaceae</taxon>
        <taxon>Cyclostephanos</taxon>
    </lineage>
</organism>
<dbReference type="InterPro" id="IPR023395">
    <property type="entry name" value="MCP_dom_sf"/>
</dbReference>
<sequence>MKRPYAIRTAVHLFLPTLLSKNAAHSLRSSCPRRAPLWRGGADWSGRAGSVNHYLSPSSEENEVLLPDNNDAGLPPSQAPLLSRRSVLVAFAAASLILFPALESSSGATADDPLGELSLGTATWCDAAYASQPSSSIPLSARIVPPSFATYLSRFLLHYDEGASAWWDDQADLYSLLPSNDAKKREGKSFGSYASSIQKGLYSYISGVDGSDIRSYEKVRDKYSALLTSLSDKYGNKPGAIRDIALLFAMLPAVYQPTDLLLKINKTALKATGMNKGINEDSFPPNYQSDFTLLLPNMYQVLYNQSTKSFNITPNINLFEIVIEEDSGSPAIATTFGPLSSQPLSRERRLSLDVYVLLGISGGLGCASTHALVIPLDVVKTRLQTNPGRYESILDGAMKIASDEGLGAMLLGTQATIVGYLWYGVSVYPSYAFLKRYIGEELLSSAFALAHSNDVALVAGALASVIASLGLTPAEACRIRTVAQPEIYRDKGLLGTLKVIASENKELGWKNVYSGLPSLMTRQVVFGSVKFLSFERASDAIFAQWPELRYTTYTALGVSLVAGGIAGVLSSIVSQPADSVLTYVANRSSGGLGILDGAKMMLQEEGLESLFRGLGSRSVWAGCIIAGQFLLYDVFRAYFGISGNDLTQVFELVVIPK</sequence>
<keyword evidence="3" id="KW-0813">Transport</keyword>
<evidence type="ECO:0000256" key="7">
    <source>
        <dbReference type="ARBA" id="ARBA00022989"/>
    </source>
</evidence>
<dbReference type="Gene3D" id="1.50.40.10">
    <property type="entry name" value="Mitochondrial carrier domain"/>
    <property type="match status" value="1"/>
</dbReference>
<accession>A0ABD3SSS2</accession>
<keyword evidence="9 10" id="KW-0472">Membrane</keyword>
<keyword evidence="12" id="KW-1185">Reference proteome</keyword>
<dbReference type="PANTHER" id="PTHR45671">
    <property type="entry name" value="SOLUTE CARRIER FAMILY 25 (MITOCHONDRIAL CARRIER PHOSPHATE CARRIER), MEMBER 3, LIKE-RELATED-RELATED"/>
    <property type="match status" value="1"/>
</dbReference>
<comment type="similarity">
    <text evidence="2">Belongs to the mitochondrial carrier (TC 2.A.29) family.</text>
</comment>
<dbReference type="GO" id="GO:0005743">
    <property type="term" value="C:mitochondrial inner membrane"/>
    <property type="evidence" value="ECO:0007669"/>
    <property type="project" value="UniProtKB-SubCell"/>
</dbReference>
<evidence type="ECO:0000256" key="10">
    <source>
        <dbReference type="PROSITE-ProRule" id="PRU00282"/>
    </source>
</evidence>
<evidence type="ECO:0000256" key="6">
    <source>
        <dbReference type="ARBA" id="ARBA00022792"/>
    </source>
</evidence>
<reference evidence="11 12" key="1">
    <citation type="submission" date="2024-10" db="EMBL/GenBank/DDBJ databases">
        <title>Updated reference genomes for cyclostephanoid diatoms.</title>
        <authorList>
            <person name="Roberts W.R."/>
            <person name="Alverson A.J."/>
        </authorList>
    </citation>
    <scope>NUCLEOTIDE SEQUENCE [LARGE SCALE GENOMIC DNA]</scope>
    <source>
        <strain evidence="11 12">AJA228-03</strain>
    </source>
</reference>
<keyword evidence="7" id="KW-1133">Transmembrane helix</keyword>
<comment type="caution">
    <text evidence="11">The sequence shown here is derived from an EMBL/GenBank/DDBJ whole genome shotgun (WGS) entry which is preliminary data.</text>
</comment>
<comment type="subcellular location">
    <subcellularLocation>
        <location evidence="1">Mitochondrion inner membrane</location>
        <topology evidence="1">Multi-pass membrane protein</topology>
    </subcellularLocation>
</comment>
<dbReference type="PANTHER" id="PTHR45671:SF12">
    <property type="entry name" value="MITOCHONDRIAL PHOSPHATE CARRIER PROTEIN"/>
    <property type="match status" value="1"/>
</dbReference>
<keyword evidence="4 10" id="KW-0812">Transmembrane</keyword>
<keyword evidence="6" id="KW-0999">Mitochondrion inner membrane</keyword>
<dbReference type="InterPro" id="IPR044677">
    <property type="entry name" value="SLC25A3/Pic2/Mir1-like"/>
</dbReference>
<feature type="repeat" description="Solcar" evidence="10">
    <location>
        <begin position="451"/>
        <end position="540"/>
    </location>
</feature>
<evidence type="ECO:0000313" key="11">
    <source>
        <dbReference type="EMBL" id="KAL3827396.1"/>
    </source>
</evidence>
<keyword evidence="8" id="KW-0496">Mitochondrion</keyword>
<feature type="repeat" description="Solcar" evidence="10">
    <location>
        <begin position="554"/>
        <end position="638"/>
    </location>
</feature>
<evidence type="ECO:0008006" key="13">
    <source>
        <dbReference type="Google" id="ProtNLM"/>
    </source>
</evidence>
<dbReference type="PROSITE" id="PS50920">
    <property type="entry name" value="SOLCAR"/>
    <property type="match status" value="3"/>
</dbReference>
<evidence type="ECO:0000313" key="12">
    <source>
        <dbReference type="Proteomes" id="UP001530377"/>
    </source>
</evidence>
<dbReference type="AlphaFoldDB" id="A0ABD3SSS2"/>
<protein>
    <recommendedName>
        <fullName evidence="13">Mitochondrial carrier protein</fullName>
    </recommendedName>
</protein>